<evidence type="ECO:0000256" key="2">
    <source>
        <dbReference type="ARBA" id="ARBA00022448"/>
    </source>
</evidence>
<evidence type="ECO:0000256" key="1">
    <source>
        <dbReference type="ARBA" id="ARBA00009510"/>
    </source>
</evidence>
<accession>A0AA36DBM5</accession>
<dbReference type="GO" id="GO:0031965">
    <property type="term" value="C:nuclear membrane"/>
    <property type="evidence" value="ECO:0007669"/>
    <property type="project" value="UniProtKB-SubCell"/>
</dbReference>
<feature type="non-terminal residue" evidence="9">
    <location>
        <position position="1"/>
    </location>
</feature>
<evidence type="ECO:0000313" key="9">
    <source>
        <dbReference type="EMBL" id="CAJ0584311.1"/>
    </source>
</evidence>
<keyword evidence="2 8" id="KW-0813">Transport</keyword>
<keyword evidence="10" id="KW-1185">Reference proteome</keyword>
<dbReference type="PANTHER" id="PTHR13003:SF2">
    <property type="entry name" value="NUCLEAR PORE COMPLEX PROTEIN NUP107"/>
    <property type="match status" value="1"/>
</dbReference>
<keyword evidence="5 8" id="KW-0811">Translocation</keyword>
<comment type="caution">
    <text evidence="9">The sequence shown here is derived from an EMBL/GenBank/DDBJ whole genome shotgun (WGS) entry which is preliminary data.</text>
</comment>
<gene>
    <name evidence="9" type="ORF">MSPICULIGERA_LOCUS22370</name>
</gene>
<dbReference type="GO" id="GO:0006406">
    <property type="term" value="P:mRNA export from nucleus"/>
    <property type="evidence" value="ECO:0007669"/>
    <property type="project" value="TreeGrafter"/>
</dbReference>
<reference evidence="9" key="1">
    <citation type="submission" date="2023-06" db="EMBL/GenBank/DDBJ databases">
        <authorList>
            <person name="Delattre M."/>
        </authorList>
    </citation>
    <scope>NUCLEOTIDE SEQUENCE</scope>
    <source>
        <strain evidence="9">AF72</strain>
    </source>
</reference>
<organism evidence="9 10">
    <name type="scientific">Mesorhabditis spiculigera</name>
    <dbReference type="NCBI Taxonomy" id="96644"/>
    <lineage>
        <taxon>Eukaryota</taxon>
        <taxon>Metazoa</taxon>
        <taxon>Ecdysozoa</taxon>
        <taxon>Nematoda</taxon>
        <taxon>Chromadorea</taxon>
        <taxon>Rhabditida</taxon>
        <taxon>Rhabditina</taxon>
        <taxon>Rhabditomorpha</taxon>
        <taxon>Rhabditoidea</taxon>
        <taxon>Rhabditidae</taxon>
        <taxon>Mesorhabditinae</taxon>
        <taxon>Mesorhabditis</taxon>
    </lineage>
</organism>
<comment type="function">
    <text evidence="8">Functions as a component of the nuclear pore complex (NPC).</text>
</comment>
<dbReference type="AlphaFoldDB" id="A0AA36DBM5"/>
<evidence type="ECO:0000256" key="6">
    <source>
        <dbReference type="ARBA" id="ARBA00023132"/>
    </source>
</evidence>
<dbReference type="Gene3D" id="1.10.3450.20">
    <property type="match status" value="1"/>
</dbReference>
<dbReference type="Pfam" id="PF04121">
    <property type="entry name" value="Nup84_Nup100"/>
    <property type="match status" value="1"/>
</dbReference>
<comment type="subunit">
    <text evidence="8">Part of the nuclear pore complex (NPC).</text>
</comment>
<dbReference type="GO" id="GO:0006606">
    <property type="term" value="P:protein import into nucleus"/>
    <property type="evidence" value="ECO:0007669"/>
    <property type="project" value="TreeGrafter"/>
</dbReference>
<evidence type="ECO:0000256" key="8">
    <source>
        <dbReference type="RuleBase" id="RU365072"/>
    </source>
</evidence>
<name>A0AA36DBM5_9BILA</name>
<evidence type="ECO:0000313" key="10">
    <source>
        <dbReference type="Proteomes" id="UP001177023"/>
    </source>
</evidence>
<keyword evidence="7 8" id="KW-0539">Nucleus</keyword>
<keyword evidence="4" id="KW-0653">Protein transport</keyword>
<proteinExistence type="inferred from homology"/>
<dbReference type="EMBL" id="CATQJA010002691">
    <property type="protein sequence ID" value="CAJ0584311.1"/>
    <property type="molecule type" value="Genomic_DNA"/>
</dbReference>
<sequence length="483" mass="54689">MSDLGLSPVSMASEFLTNRQQKTGRQDFYWSAVDQASHADGQQLLLDAIGRVIRQLTNEQNAYELLCVIGEFQELSKKTDSTLGQLLAENDDFRMLSVLLEWSERCGHRTDEGFARHVFDASDFLRIAELRAETTVLLRQRILTENGQPIGLTTDADMSENDAKDVSAFFKVLFSLVRCGRLDEASQLCEHLGELAWDGLLSARMVNRDSAYTPLADEKSNAMWANRRRNFKQILAKMWTKMQDTMMPSAKLSLFATLGGRLRPLLDMAVTNEDRIWCLANAAVEHMLDQKLGVTINGLNEDVPSTVDELAEIISLENDASPYMHIYFFLPKGQVDACIDYMYKWLAEHGDQASDHVVRFMANLVVIWRQQKVDHEDEKGEAILKIYAQKLMSIGMPTLLPFYLSLLGDSDERLDHLTSAMDTITEQAERAEFLDNAAEAKLSISELTLSFVYEKIAHLRGVGKEAVTLGIRWARRRVGGYEW</sequence>
<evidence type="ECO:0000256" key="3">
    <source>
        <dbReference type="ARBA" id="ARBA00022816"/>
    </source>
</evidence>
<keyword evidence="3" id="KW-0509">mRNA transport</keyword>
<dbReference type="InterPro" id="IPR007252">
    <property type="entry name" value="Nup84/Nup107"/>
</dbReference>
<dbReference type="GO" id="GO:0000973">
    <property type="term" value="P:post-transcriptional tethering of RNA polymerase II gene DNA at nuclear periphery"/>
    <property type="evidence" value="ECO:0007669"/>
    <property type="project" value="TreeGrafter"/>
</dbReference>
<comment type="similarity">
    <text evidence="1 8">Belongs to the nucleoporin Nup84/Nup107 family.</text>
</comment>
<evidence type="ECO:0000256" key="5">
    <source>
        <dbReference type="ARBA" id="ARBA00023010"/>
    </source>
</evidence>
<comment type="subcellular location">
    <subcellularLocation>
        <location evidence="8">Nucleus</location>
        <location evidence="8">Nuclear pore complex</location>
    </subcellularLocation>
    <subcellularLocation>
        <location evidence="8">Nucleus membrane</location>
    </subcellularLocation>
</comment>
<keyword evidence="8" id="KW-0472">Membrane</keyword>
<evidence type="ECO:0000256" key="4">
    <source>
        <dbReference type="ARBA" id="ARBA00022927"/>
    </source>
</evidence>
<dbReference type="PANTHER" id="PTHR13003">
    <property type="entry name" value="NUP107-RELATED"/>
    <property type="match status" value="1"/>
</dbReference>
<evidence type="ECO:0000256" key="7">
    <source>
        <dbReference type="ARBA" id="ARBA00023242"/>
    </source>
</evidence>
<protein>
    <recommendedName>
        <fullName evidence="8">Nuclear pore complex protein</fullName>
    </recommendedName>
</protein>
<keyword evidence="6 8" id="KW-0906">Nuclear pore complex</keyword>
<dbReference type="Proteomes" id="UP001177023">
    <property type="component" value="Unassembled WGS sequence"/>
</dbReference>
<dbReference type="GO" id="GO:0017056">
    <property type="term" value="F:structural constituent of nuclear pore"/>
    <property type="evidence" value="ECO:0007669"/>
    <property type="project" value="UniProtKB-UniRule"/>
</dbReference>
<dbReference type="GO" id="GO:0031080">
    <property type="term" value="C:nuclear pore outer ring"/>
    <property type="evidence" value="ECO:0007669"/>
    <property type="project" value="TreeGrafter"/>
</dbReference>